<evidence type="ECO:0000313" key="14">
    <source>
        <dbReference type="Proteomes" id="UP000777265"/>
    </source>
</evidence>
<dbReference type="PROSITE" id="PS01079">
    <property type="entry name" value="MOCF_BIOSYNTHESIS_2"/>
    <property type="match status" value="1"/>
</dbReference>
<keyword evidence="5 11" id="KW-0500">Molybdenum</keyword>
<dbReference type="InterPro" id="IPR005110">
    <property type="entry name" value="MoeA_linker/N"/>
</dbReference>
<evidence type="ECO:0000313" key="13">
    <source>
        <dbReference type="EMBL" id="NLW34326.1"/>
    </source>
</evidence>
<comment type="catalytic activity">
    <reaction evidence="10">
        <text>adenylyl-molybdopterin + molybdate = Mo-molybdopterin + AMP + H(+)</text>
        <dbReference type="Rhea" id="RHEA:35047"/>
        <dbReference type="ChEBI" id="CHEBI:15378"/>
        <dbReference type="ChEBI" id="CHEBI:36264"/>
        <dbReference type="ChEBI" id="CHEBI:62727"/>
        <dbReference type="ChEBI" id="CHEBI:71302"/>
        <dbReference type="ChEBI" id="CHEBI:456215"/>
        <dbReference type="EC" id="2.10.1.1"/>
    </reaction>
</comment>
<evidence type="ECO:0000256" key="11">
    <source>
        <dbReference type="RuleBase" id="RU365090"/>
    </source>
</evidence>
<dbReference type="InterPro" id="IPR038987">
    <property type="entry name" value="MoeA-like"/>
</dbReference>
<dbReference type="Gene3D" id="3.40.980.10">
    <property type="entry name" value="MoaB/Mog-like domain"/>
    <property type="match status" value="1"/>
</dbReference>
<dbReference type="GO" id="GO:0005829">
    <property type="term" value="C:cytosol"/>
    <property type="evidence" value="ECO:0007669"/>
    <property type="project" value="TreeGrafter"/>
</dbReference>
<evidence type="ECO:0000256" key="7">
    <source>
        <dbReference type="ARBA" id="ARBA00022723"/>
    </source>
</evidence>
<evidence type="ECO:0000259" key="12">
    <source>
        <dbReference type="SMART" id="SM00852"/>
    </source>
</evidence>
<dbReference type="SUPFAM" id="SSF63882">
    <property type="entry name" value="MoeA N-terminal region -like"/>
    <property type="match status" value="1"/>
</dbReference>
<accession>A0A351U4D4</accession>
<evidence type="ECO:0000256" key="9">
    <source>
        <dbReference type="ARBA" id="ARBA00023150"/>
    </source>
</evidence>
<evidence type="ECO:0000256" key="5">
    <source>
        <dbReference type="ARBA" id="ARBA00022505"/>
    </source>
</evidence>
<dbReference type="Gene3D" id="3.90.105.10">
    <property type="entry name" value="Molybdopterin biosynthesis moea protein, domain 2"/>
    <property type="match status" value="1"/>
</dbReference>
<dbReference type="SMART" id="SM00852">
    <property type="entry name" value="MoCF_biosynth"/>
    <property type="match status" value="1"/>
</dbReference>
<dbReference type="EC" id="2.10.1.1" evidence="11"/>
<dbReference type="InterPro" id="IPR005111">
    <property type="entry name" value="MoeA_C_domain_IV"/>
</dbReference>
<dbReference type="Pfam" id="PF03453">
    <property type="entry name" value="MoeA_N"/>
    <property type="match status" value="1"/>
</dbReference>
<evidence type="ECO:0000256" key="8">
    <source>
        <dbReference type="ARBA" id="ARBA00022842"/>
    </source>
</evidence>
<dbReference type="FunFam" id="3.40.980.10:FF:000004">
    <property type="entry name" value="Molybdopterin molybdenumtransferase"/>
    <property type="match status" value="1"/>
</dbReference>
<dbReference type="NCBIfam" id="NF045515">
    <property type="entry name" value="Glp_gephyrin"/>
    <property type="match status" value="1"/>
</dbReference>
<dbReference type="SUPFAM" id="SSF63867">
    <property type="entry name" value="MoeA C-terminal domain-like"/>
    <property type="match status" value="1"/>
</dbReference>
<dbReference type="Proteomes" id="UP000777265">
    <property type="component" value="Unassembled WGS sequence"/>
</dbReference>
<evidence type="ECO:0000256" key="4">
    <source>
        <dbReference type="ARBA" id="ARBA00010763"/>
    </source>
</evidence>
<reference evidence="13" key="2">
    <citation type="submission" date="2020-01" db="EMBL/GenBank/DDBJ databases">
        <authorList>
            <person name="Campanaro S."/>
        </authorList>
    </citation>
    <scope>NUCLEOTIDE SEQUENCE</scope>
    <source>
        <strain evidence="13">AS06rmzACSIP_7</strain>
    </source>
</reference>
<evidence type="ECO:0000256" key="1">
    <source>
        <dbReference type="ARBA" id="ARBA00001946"/>
    </source>
</evidence>
<gene>
    <name evidence="13" type="ORF">GXY80_02435</name>
</gene>
<dbReference type="STRING" id="909663.GCA_000512235_00613"/>
<dbReference type="InterPro" id="IPR036135">
    <property type="entry name" value="MoeA_linker/N_sf"/>
</dbReference>
<dbReference type="EMBL" id="JAAYEE010000040">
    <property type="protein sequence ID" value="NLW34326.1"/>
    <property type="molecule type" value="Genomic_DNA"/>
</dbReference>
<dbReference type="GO" id="GO:0061599">
    <property type="term" value="F:molybdopterin molybdotransferase activity"/>
    <property type="evidence" value="ECO:0007669"/>
    <property type="project" value="UniProtKB-UniRule"/>
</dbReference>
<name>A0A351U4D4_9BACT</name>
<keyword evidence="6 11" id="KW-0808">Transferase</keyword>
<keyword evidence="7 11" id="KW-0479">Metal-binding</keyword>
<comment type="similarity">
    <text evidence="4 11">Belongs to the MoeA family.</text>
</comment>
<proteinExistence type="inferred from homology"/>
<evidence type="ECO:0000256" key="2">
    <source>
        <dbReference type="ARBA" id="ARBA00002901"/>
    </source>
</evidence>
<comment type="function">
    <text evidence="2 11">Catalyzes the insertion of molybdate into adenylated molybdopterin with the concomitant release of AMP.</text>
</comment>
<dbReference type="Gene3D" id="2.170.190.11">
    <property type="entry name" value="Molybdopterin biosynthesis moea protein, domain 3"/>
    <property type="match status" value="1"/>
</dbReference>
<dbReference type="PANTHER" id="PTHR10192">
    <property type="entry name" value="MOLYBDOPTERIN BIOSYNTHESIS PROTEIN"/>
    <property type="match status" value="1"/>
</dbReference>
<comment type="pathway">
    <text evidence="3 11">Cofactor biosynthesis; molybdopterin biosynthesis.</text>
</comment>
<comment type="cofactor">
    <cofactor evidence="1 11">
        <name>Mg(2+)</name>
        <dbReference type="ChEBI" id="CHEBI:18420"/>
    </cofactor>
</comment>
<dbReference type="CDD" id="cd00887">
    <property type="entry name" value="MoeA"/>
    <property type="match status" value="1"/>
</dbReference>
<protein>
    <recommendedName>
        <fullName evidence="11">Molybdopterin molybdenumtransferase</fullName>
        <ecNumber evidence="11">2.10.1.1</ecNumber>
    </recommendedName>
</protein>
<dbReference type="Pfam" id="PF00994">
    <property type="entry name" value="MoCF_biosynth"/>
    <property type="match status" value="1"/>
</dbReference>
<dbReference type="AlphaFoldDB" id="A0A351U4D4"/>
<dbReference type="Gene3D" id="2.40.340.10">
    <property type="entry name" value="MoeA, C-terminal, domain IV"/>
    <property type="match status" value="1"/>
</dbReference>
<dbReference type="InterPro" id="IPR001453">
    <property type="entry name" value="MoaB/Mog_dom"/>
</dbReference>
<feature type="domain" description="MoaB/Mog" evidence="12">
    <location>
        <begin position="184"/>
        <end position="321"/>
    </location>
</feature>
<dbReference type="PANTHER" id="PTHR10192:SF5">
    <property type="entry name" value="GEPHYRIN"/>
    <property type="match status" value="1"/>
</dbReference>
<dbReference type="InterPro" id="IPR036425">
    <property type="entry name" value="MoaB/Mog-like_dom_sf"/>
</dbReference>
<evidence type="ECO:0000256" key="10">
    <source>
        <dbReference type="ARBA" id="ARBA00047317"/>
    </source>
</evidence>
<organism evidence="13 14">
    <name type="scientific">Syntrophorhabdus aromaticivorans</name>
    <dbReference type="NCBI Taxonomy" id="328301"/>
    <lineage>
        <taxon>Bacteria</taxon>
        <taxon>Pseudomonadati</taxon>
        <taxon>Thermodesulfobacteriota</taxon>
        <taxon>Syntrophorhabdia</taxon>
        <taxon>Syntrophorhabdales</taxon>
        <taxon>Syntrophorhabdaceae</taxon>
        <taxon>Syntrophorhabdus</taxon>
    </lineage>
</organism>
<dbReference type="NCBIfam" id="TIGR00177">
    <property type="entry name" value="molyb_syn"/>
    <property type="match status" value="1"/>
</dbReference>
<comment type="caution">
    <text evidence="13">The sequence shown here is derived from an EMBL/GenBank/DDBJ whole genome shotgun (WGS) entry which is preliminary data.</text>
</comment>
<evidence type="ECO:0000256" key="3">
    <source>
        <dbReference type="ARBA" id="ARBA00005046"/>
    </source>
</evidence>
<dbReference type="GO" id="GO:0006777">
    <property type="term" value="P:Mo-molybdopterin cofactor biosynthetic process"/>
    <property type="evidence" value="ECO:0007669"/>
    <property type="project" value="UniProtKB-UniRule"/>
</dbReference>
<keyword evidence="9 11" id="KW-0501">Molybdenum cofactor biosynthesis</keyword>
<keyword evidence="8 11" id="KW-0460">Magnesium</keyword>
<sequence>MEFLKAITAKEAHDMITAYPVSPHTEIVDITEALGRVLAYDVVAEEDVPPFSRSLVDGYAVKVKDTQGARETNPALLYLKGEIRIGREAQVVLESGSCIYLSTGAMIPEGSDGVVMQEYTRKMGDAIEITRAVYRGENICYTGEDIQKDSAILRKGRRLSPFDLGALSALGITGIWVYRKPSIALISSGDEIVEVGQKPAPGQIRDINRYTVASSLQRKGAAVTFTGIAKDDIEDITGHLRASAKHDMILVSGGSSKGERDYVTAAIEKLGGEVLFHGINIKPGKPTIFGSLWGKPIFGLPGHPASCMMVVIRFVLPLVRRLEGESGADEQRTTGILTTNIPSSYGIEEYVRARIHHNENRCRITPLFAKSSVISSLSQASCYIIVPEGKEGFEKGDEVTAYYLD</sequence>
<dbReference type="GO" id="GO:0046872">
    <property type="term" value="F:metal ion binding"/>
    <property type="evidence" value="ECO:0007669"/>
    <property type="project" value="UniProtKB-UniRule"/>
</dbReference>
<dbReference type="Pfam" id="PF03454">
    <property type="entry name" value="MoeA_C"/>
    <property type="match status" value="1"/>
</dbReference>
<reference evidence="13" key="1">
    <citation type="journal article" date="2020" name="Biotechnol. Biofuels">
        <title>New insights from the biogas microbiome by comprehensive genome-resolved metagenomics of nearly 1600 species originating from multiple anaerobic digesters.</title>
        <authorList>
            <person name="Campanaro S."/>
            <person name="Treu L."/>
            <person name="Rodriguez-R L.M."/>
            <person name="Kovalovszki A."/>
            <person name="Ziels R.M."/>
            <person name="Maus I."/>
            <person name="Zhu X."/>
            <person name="Kougias P.G."/>
            <person name="Basile A."/>
            <person name="Luo G."/>
            <person name="Schluter A."/>
            <person name="Konstantinidis K.T."/>
            <person name="Angelidaki I."/>
        </authorList>
    </citation>
    <scope>NUCLEOTIDE SEQUENCE</scope>
    <source>
        <strain evidence="13">AS06rmzACSIP_7</strain>
    </source>
</reference>
<evidence type="ECO:0000256" key="6">
    <source>
        <dbReference type="ARBA" id="ARBA00022679"/>
    </source>
</evidence>
<dbReference type="InterPro" id="IPR008284">
    <property type="entry name" value="MoCF_biosynth_CS"/>
</dbReference>
<dbReference type="SUPFAM" id="SSF53218">
    <property type="entry name" value="Molybdenum cofactor biosynthesis proteins"/>
    <property type="match status" value="1"/>
</dbReference>
<dbReference type="InterPro" id="IPR036688">
    <property type="entry name" value="MoeA_C_domain_IV_sf"/>
</dbReference>